<dbReference type="STRING" id="1297742.A176_001621"/>
<accession>A0A0H4WPL7</accession>
<dbReference type="EMBL" id="CP012109">
    <property type="protein sequence ID" value="AKQ64709.1"/>
    <property type="molecule type" value="Genomic_DNA"/>
</dbReference>
<evidence type="ECO:0000313" key="3">
    <source>
        <dbReference type="Proteomes" id="UP000009026"/>
    </source>
</evidence>
<dbReference type="AlphaFoldDB" id="A0A0H4WPL7"/>
<organism evidence="2 3">
    <name type="scientific">Pseudomyxococcus hansupus</name>
    <dbReference type="NCBI Taxonomy" id="1297742"/>
    <lineage>
        <taxon>Bacteria</taxon>
        <taxon>Pseudomonadati</taxon>
        <taxon>Myxococcota</taxon>
        <taxon>Myxococcia</taxon>
        <taxon>Myxococcales</taxon>
        <taxon>Cystobacterineae</taxon>
        <taxon>Myxococcaceae</taxon>
        <taxon>Pseudomyxococcus</taxon>
    </lineage>
</organism>
<reference evidence="2 3" key="1">
    <citation type="journal article" date="2016" name="PLoS ONE">
        <title>Complete Genome Sequence and Comparative Genomics of a Novel Myxobacterium Myxococcus hansupus.</title>
        <authorList>
            <person name="Sharma G."/>
            <person name="Narwani T."/>
            <person name="Subramanian S."/>
        </authorList>
    </citation>
    <scope>NUCLEOTIDE SEQUENCE [LARGE SCALE GENOMIC DNA]</scope>
    <source>
        <strain evidence="3">mixupus</strain>
    </source>
</reference>
<dbReference type="RefSeq" id="WP_002634584.1">
    <property type="nucleotide sequence ID" value="NZ_CP012109.1"/>
</dbReference>
<dbReference type="KEGG" id="mym:A176_001621"/>
<proteinExistence type="predicted"/>
<evidence type="ECO:0008006" key="4">
    <source>
        <dbReference type="Google" id="ProtNLM"/>
    </source>
</evidence>
<name>A0A0H4WPL7_9BACT</name>
<dbReference type="InterPro" id="IPR011959">
    <property type="entry name" value="CHP02270"/>
</dbReference>
<sequence length="440" mass="46831">MAGHPERIPRWDVLDEHLAEGGFRWSRWNQSLDAPDYTLDEVVELEEMAIAHVDALVLGGQPVAKRLLVPALVDEEPERVVVAALALLDAERPSGTAAVLDALPQAEPPALAALQRAFELSPTAVLPAGLTALLTQEDGAPELFALALDSVGAHGLATSAVCTPFLSHPEPRVAAAALRAASQSRLPLEPARLQRALDSSEPALRDAAILAGLMSGAYGAWSACRALAGTPGGRLPLLLLGMSGDAHDTKRLLELLPDEKLQPDVLWALGFCGRVTAADACLELMRKTPVAALAGEAFSAITGLSISERFAAPPEDEADPLPPLEDEDLDADLSSRPEGALPKPHVEAISAWWKEARQRMGTQQRFLAGQPFTPRVLLEAIASAPMRRRHALALELALRSRGAIQVQTRTFTAKQVASWKEACAASVAAFSRPFSEGLRG</sequence>
<evidence type="ECO:0000256" key="1">
    <source>
        <dbReference type="SAM" id="MobiDB-lite"/>
    </source>
</evidence>
<dbReference type="eggNOG" id="COG1413">
    <property type="taxonomic scope" value="Bacteria"/>
</dbReference>
<keyword evidence="3" id="KW-1185">Reference proteome</keyword>
<feature type="compositionally biased region" description="Acidic residues" evidence="1">
    <location>
        <begin position="314"/>
        <end position="331"/>
    </location>
</feature>
<evidence type="ECO:0000313" key="2">
    <source>
        <dbReference type="EMBL" id="AKQ64709.1"/>
    </source>
</evidence>
<dbReference type="Proteomes" id="UP000009026">
    <property type="component" value="Chromosome"/>
</dbReference>
<feature type="region of interest" description="Disordered" evidence="1">
    <location>
        <begin position="313"/>
        <end position="340"/>
    </location>
</feature>
<dbReference type="PATRIC" id="fig|1297742.4.peg.1637"/>
<dbReference type="OrthoDB" id="5494927at2"/>
<dbReference type="NCBIfam" id="TIGR02270">
    <property type="entry name" value="TIGR02270 family protein"/>
    <property type="match status" value="1"/>
</dbReference>
<gene>
    <name evidence="2" type="ORF">A176_001621</name>
</gene>
<protein>
    <recommendedName>
        <fullName evidence="4">TIGR02270 family protein</fullName>
    </recommendedName>
</protein>